<feature type="domain" description="MIT" evidence="10">
    <location>
        <begin position="132"/>
        <end position="210"/>
    </location>
</feature>
<keyword evidence="9" id="KW-1133">Transmembrane helix</keyword>
<organism evidence="11 12">
    <name type="scientific">Operophtera brumata</name>
    <name type="common">Winter moth</name>
    <name type="synonym">Phalaena brumata</name>
    <dbReference type="NCBI Taxonomy" id="104452"/>
    <lineage>
        <taxon>Eukaryota</taxon>
        <taxon>Metazoa</taxon>
        <taxon>Ecdysozoa</taxon>
        <taxon>Arthropoda</taxon>
        <taxon>Hexapoda</taxon>
        <taxon>Insecta</taxon>
        <taxon>Pterygota</taxon>
        <taxon>Neoptera</taxon>
        <taxon>Endopterygota</taxon>
        <taxon>Lepidoptera</taxon>
        <taxon>Glossata</taxon>
        <taxon>Ditrysia</taxon>
        <taxon>Geometroidea</taxon>
        <taxon>Geometridae</taxon>
        <taxon>Larentiinae</taxon>
        <taxon>Operophtera</taxon>
    </lineage>
</organism>
<name>A0A0L7KH50_OPEBR</name>
<feature type="region of interest" description="Disordered" evidence="8">
    <location>
        <begin position="1"/>
        <end position="42"/>
    </location>
</feature>
<dbReference type="SMART" id="SM00745">
    <property type="entry name" value="MIT"/>
    <property type="match status" value="1"/>
</dbReference>
<proteinExistence type="predicted"/>
<evidence type="ECO:0000256" key="8">
    <source>
        <dbReference type="SAM" id="MobiDB-lite"/>
    </source>
</evidence>
<dbReference type="GO" id="GO:0005874">
    <property type="term" value="C:microtubule"/>
    <property type="evidence" value="ECO:0007669"/>
    <property type="project" value="UniProtKB-KW"/>
</dbReference>
<keyword evidence="9" id="KW-0812">Transmembrane</keyword>
<evidence type="ECO:0000256" key="5">
    <source>
        <dbReference type="ARBA" id="ARBA00023136"/>
    </source>
</evidence>
<dbReference type="Proteomes" id="UP000037510">
    <property type="component" value="Unassembled WGS sequence"/>
</dbReference>
<feature type="compositionally biased region" description="Low complexity" evidence="8">
    <location>
        <begin position="1"/>
        <end position="11"/>
    </location>
</feature>
<dbReference type="CDD" id="cd02679">
    <property type="entry name" value="MIT_spastin"/>
    <property type="match status" value="1"/>
</dbReference>
<evidence type="ECO:0000313" key="12">
    <source>
        <dbReference type="Proteomes" id="UP000037510"/>
    </source>
</evidence>
<evidence type="ECO:0000256" key="1">
    <source>
        <dbReference type="ARBA" id="ARBA00022490"/>
    </source>
</evidence>
<evidence type="ECO:0000256" key="9">
    <source>
        <dbReference type="SAM" id="Phobius"/>
    </source>
</evidence>
<evidence type="ECO:0000256" key="3">
    <source>
        <dbReference type="ARBA" id="ARBA00022741"/>
    </source>
</evidence>
<evidence type="ECO:0000313" key="11">
    <source>
        <dbReference type="EMBL" id="KOB62421.1"/>
    </source>
</evidence>
<reference evidence="11 12" key="1">
    <citation type="journal article" date="2015" name="Genome Biol. Evol.">
        <title>The genome of winter moth (Operophtera brumata) provides a genomic perspective on sexual dimorphism and phenology.</title>
        <authorList>
            <person name="Derks M.F."/>
            <person name="Smit S."/>
            <person name="Salis L."/>
            <person name="Schijlen E."/>
            <person name="Bossers A."/>
            <person name="Mateman C."/>
            <person name="Pijl A.S."/>
            <person name="de Ridder D."/>
            <person name="Groenen M.A."/>
            <person name="Visser M.E."/>
            <person name="Megens H.J."/>
        </authorList>
    </citation>
    <scope>NUCLEOTIDE SEQUENCE [LARGE SCALE GENOMIC DNA]</scope>
    <source>
        <strain evidence="11">WM2013NL</strain>
        <tissue evidence="11">Head and thorax</tissue>
    </source>
</reference>
<evidence type="ECO:0000259" key="10">
    <source>
        <dbReference type="SMART" id="SM00745"/>
    </source>
</evidence>
<dbReference type="InterPro" id="IPR007330">
    <property type="entry name" value="MIT_dom"/>
</dbReference>
<accession>A0A0L7KH50</accession>
<feature type="region of interest" description="Disordered" evidence="8">
    <location>
        <begin position="257"/>
        <end position="279"/>
    </location>
</feature>
<feature type="compositionally biased region" description="Basic residues" evidence="8">
    <location>
        <begin position="12"/>
        <end position="25"/>
    </location>
</feature>
<evidence type="ECO:0000256" key="6">
    <source>
        <dbReference type="ARBA" id="ARBA00023212"/>
    </source>
</evidence>
<keyword evidence="2" id="KW-0493">Microtubule</keyword>
<protein>
    <submittedName>
        <fullName evidence="11">Spastin</fullName>
    </submittedName>
</protein>
<dbReference type="GO" id="GO:0005524">
    <property type="term" value="F:ATP binding"/>
    <property type="evidence" value="ECO:0007669"/>
    <property type="project" value="UniProtKB-KW"/>
</dbReference>
<dbReference type="InterPro" id="IPR036181">
    <property type="entry name" value="MIT_dom_sf"/>
</dbReference>
<dbReference type="AlphaFoldDB" id="A0A0L7KH50"/>
<dbReference type="Gene3D" id="1.20.58.80">
    <property type="entry name" value="Phosphotransferase system, lactose/cellobiose-type IIA subunit"/>
    <property type="match status" value="1"/>
</dbReference>
<gene>
    <name evidence="11" type="ORF">OBRU01_25030</name>
</gene>
<comment type="caution">
    <text evidence="11">The sequence shown here is derived from an EMBL/GenBank/DDBJ whole genome shotgun (WGS) entry which is preliminary data.</text>
</comment>
<feature type="transmembrane region" description="Helical" evidence="9">
    <location>
        <begin position="50"/>
        <end position="79"/>
    </location>
</feature>
<dbReference type="GO" id="GO:0016853">
    <property type="term" value="F:isomerase activity"/>
    <property type="evidence" value="ECO:0007669"/>
    <property type="project" value="UniProtKB-KW"/>
</dbReference>
<sequence length="279" mass="31253">MVSGDDSNGGRSSRKTTRSPNRKSKKTDADIAKGSALRNGSQPSVHKRNLYVVSFPIIILFNLLRSVLYQLFIIFKYIYSASHRLMQKPRSNGECNLEVVVKDGIVTTELATSEEMSHVHTVGPGDPLLAKQKHHHRKAFEYISKALKIDEENEGQKELAIELYKKGIYELERGIAVDCWGGRGDAWQRAQRLHDKMKTNLGMAKDRLHFLVLSLIANLVALSKLGVEREPEQTDKLPSTSSPLKIRRPLEKSKTTLLVDSNSGQMKPPTEGISHMLGL</sequence>
<keyword evidence="1" id="KW-0963">Cytoplasm</keyword>
<evidence type="ECO:0000256" key="7">
    <source>
        <dbReference type="ARBA" id="ARBA00023235"/>
    </source>
</evidence>
<dbReference type="STRING" id="104452.A0A0L7KH50"/>
<dbReference type="SUPFAM" id="SSF116846">
    <property type="entry name" value="MIT domain"/>
    <property type="match status" value="1"/>
</dbReference>
<keyword evidence="6" id="KW-0206">Cytoskeleton</keyword>
<evidence type="ECO:0000256" key="4">
    <source>
        <dbReference type="ARBA" id="ARBA00022840"/>
    </source>
</evidence>
<keyword evidence="7" id="KW-0413">Isomerase</keyword>
<keyword evidence="3" id="KW-0547">Nucleotide-binding</keyword>
<dbReference type="EMBL" id="JTDY01009860">
    <property type="protein sequence ID" value="KOB62421.1"/>
    <property type="molecule type" value="Genomic_DNA"/>
</dbReference>
<keyword evidence="12" id="KW-1185">Reference proteome</keyword>
<keyword evidence="4" id="KW-0067">ATP-binding</keyword>
<keyword evidence="5 9" id="KW-0472">Membrane</keyword>
<dbReference type="FunFam" id="1.20.58.80:FF:000006">
    <property type="entry name" value="Spastin"/>
    <property type="match status" value="1"/>
</dbReference>
<evidence type="ECO:0000256" key="2">
    <source>
        <dbReference type="ARBA" id="ARBA00022701"/>
    </source>
</evidence>